<sequence>MVPTGKKTGTHTGRIAVRATGKFNIRTAHGLIQGIHHRHLRLLQRADGYAYTTRPEGQHSEATLRRSAPHSGGCLSSPG</sequence>
<comment type="caution">
    <text evidence="2">The sequence shown here is derived from an EMBL/GenBank/DDBJ whole genome shotgun (WGS) entry which is preliminary data.</text>
</comment>
<evidence type="ECO:0008006" key="4">
    <source>
        <dbReference type="Google" id="ProtNLM"/>
    </source>
</evidence>
<reference evidence="3" key="1">
    <citation type="journal article" date="2019" name="Int. J. Syst. Evol. Microbiol.">
        <title>The Global Catalogue of Microorganisms (GCM) 10K type strain sequencing project: providing services to taxonomists for standard genome sequencing and annotation.</title>
        <authorList>
            <consortium name="The Broad Institute Genomics Platform"/>
            <consortium name="The Broad Institute Genome Sequencing Center for Infectious Disease"/>
            <person name="Wu L."/>
            <person name="Ma J."/>
        </authorList>
    </citation>
    <scope>NUCLEOTIDE SEQUENCE [LARGE SCALE GENOMIC DNA]</scope>
    <source>
        <strain evidence="3">JCM 9651</strain>
    </source>
</reference>
<evidence type="ECO:0000313" key="3">
    <source>
        <dbReference type="Proteomes" id="UP001499990"/>
    </source>
</evidence>
<gene>
    <name evidence="2" type="ORF">GCM10020367_15740</name>
</gene>
<name>A0ABP6S7X7_9ACTN</name>
<dbReference type="EMBL" id="BAAAYL010000001">
    <property type="protein sequence ID" value="GAA3370170.1"/>
    <property type="molecule type" value="Genomic_DNA"/>
</dbReference>
<dbReference type="Proteomes" id="UP001499990">
    <property type="component" value="Unassembled WGS sequence"/>
</dbReference>
<accession>A0ABP6S7X7</accession>
<evidence type="ECO:0000313" key="2">
    <source>
        <dbReference type="EMBL" id="GAA3370170.1"/>
    </source>
</evidence>
<proteinExistence type="predicted"/>
<keyword evidence="3" id="KW-1185">Reference proteome</keyword>
<organism evidence="2 3">
    <name type="scientific">Streptomyces sannanensis</name>
    <dbReference type="NCBI Taxonomy" id="285536"/>
    <lineage>
        <taxon>Bacteria</taxon>
        <taxon>Bacillati</taxon>
        <taxon>Actinomycetota</taxon>
        <taxon>Actinomycetes</taxon>
        <taxon>Kitasatosporales</taxon>
        <taxon>Streptomycetaceae</taxon>
        <taxon>Streptomyces</taxon>
    </lineage>
</organism>
<feature type="region of interest" description="Disordered" evidence="1">
    <location>
        <begin position="53"/>
        <end position="79"/>
    </location>
</feature>
<evidence type="ECO:0000256" key="1">
    <source>
        <dbReference type="SAM" id="MobiDB-lite"/>
    </source>
</evidence>
<protein>
    <recommendedName>
        <fullName evidence="4">HNH endonuclease</fullName>
    </recommendedName>
</protein>